<organism evidence="1 2">
    <name type="scientific">Candidatus Uhrbacteria bacterium RIFCSPHIGHO2_02_FULL_53_13</name>
    <dbReference type="NCBI Taxonomy" id="1802389"/>
    <lineage>
        <taxon>Bacteria</taxon>
        <taxon>Candidatus Uhriibacteriota</taxon>
    </lineage>
</organism>
<dbReference type="Gene3D" id="3.40.630.190">
    <property type="entry name" value="LCP protein"/>
    <property type="match status" value="1"/>
</dbReference>
<accession>A0A1F7U181</accession>
<evidence type="ECO:0000313" key="1">
    <source>
        <dbReference type="EMBL" id="OGL72033.1"/>
    </source>
</evidence>
<evidence type="ECO:0008006" key="3">
    <source>
        <dbReference type="Google" id="ProtNLM"/>
    </source>
</evidence>
<proteinExistence type="predicted"/>
<dbReference type="STRING" id="1802389.A3C17_04590"/>
<gene>
    <name evidence="1" type="ORF">A3C17_04590</name>
</gene>
<evidence type="ECO:0000313" key="2">
    <source>
        <dbReference type="Proteomes" id="UP000177097"/>
    </source>
</evidence>
<dbReference type="AlphaFoldDB" id="A0A1F7U181"/>
<reference evidence="1 2" key="1">
    <citation type="journal article" date="2016" name="Nat. Commun.">
        <title>Thousands of microbial genomes shed light on interconnected biogeochemical processes in an aquifer system.</title>
        <authorList>
            <person name="Anantharaman K."/>
            <person name="Brown C.T."/>
            <person name="Hug L.A."/>
            <person name="Sharon I."/>
            <person name="Castelle C.J."/>
            <person name="Probst A.J."/>
            <person name="Thomas B.C."/>
            <person name="Singh A."/>
            <person name="Wilkins M.J."/>
            <person name="Karaoz U."/>
            <person name="Brodie E.L."/>
            <person name="Williams K.H."/>
            <person name="Hubbard S.S."/>
            <person name="Banfield J.F."/>
        </authorList>
    </citation>
    <scope>NUCLEOTIDE SEQUENCE [LARGE SCALE GENOMIC DNA]</scope>
</reference>
<dbReference type="Gene3D" id="3.30.420.590">
    <property type="match status" value="1"/>
</dbReference>
<comment type="caution">
    <text evidence="1">The sequence shown here is derived from an EMBL/GenBank/DDBJ whole genome shotgun (WGS) entry which is preliminary data.</text>
</comment>
<protein>
    <recommendedName>
        <fullName evidence="3">Cell envelope-related transcriptional attenuator domain-containing protein</fullName>
    </recommendedName>
</protein>
<sequence>MAAAVAIMAIVGFVTARPKPSTDKASLPVEERVELPSTLNILVVGIDKRYLAAKQHCDAIHMVHIDTVSETIEIVNVPRGTRVEFKHPEDWEPEPELLELARAQLEMEVKDASTPFDVAQGITGGNVPSEPEDPVLARAWNIEQYVANICKYYDFETFVPHIERITGYKADYAVRVGFSEAQAFLRVLRFDPGETLQFLRHRKTYPLGDIQRSYNQAIFIKDVIVTRSDQALRFPKPARAALFRLLQTDMPFQLADALLVWVNESAMSGDAARVSNRTAPSWGTLEEIHVTESTVGEVLNERLEHLRRLQPDFAVQDLQAQIHADILRSMGQAYRAIQDGDGDQALAQLQPLQESHLWLQMTDEKARQRMTVVLAMLDGMAHLQSGSSQKETRAFAQDALELLYLEVNGEAEAAKIRLFLDKIDSLYSTGAI</sequence>
<dbReference type="Proteomes" id="UP000177097">
    <property type="component" value="Unassembled WGS sequence"/>
</dbReference>
<name>A0A1F7U181_9BACT</name>
<dbReference type="EMBL" id="MGDX01000002">
    <property type="protein sequence ID" value="OGL72033.1"/>
    <property type="molecule type" value="Genomic_DNA"/>
</dbReference>